<evidence type="ECO:0000313" key="2">
    <source>
        <dbReference type="EMBL" id="QBD76636.1"/>
    </source>
</evidence>
<keyword evidence="1" id="KW-0812">Transmembrane</keyword>
<dbReference type="AlphaFoldDB" id="A0A4P6JPE6"/>
<evidence type="ECO:0000313" key="3">
    <source>
        <dbReference type="Proteomes" id="UP000290365"/>
    </source>
</evidence>
<dbReference type="Proteomes" id="UP000290365">
    <property type="component" value="Chromosome"/>
</dbReference>
<dbReference type="RefSeq" id="WP_129887604.1">
    <property type="nucleotide sequence ID" value="NZ_CP035758.1"/>
</dbReference>
<accession>A0A4P6JPE6</accession>
<keyword evidence="1" id="KW-0472">Membrane</keyword>
<evidence type="ECO:0000256" key="1">
    <source>
        <dbReference type="SAM" id="Phobius"/>
    </source>
</evidence>
<dbReference type="OrthoDB" id="2955510at2"/>
<proteinExistence type="predicted"/>
<feature type="transmembrane region" description="Helical" evidence="1">
    <location>
        <begin position="57"/>
        <end position="75"/>
    </location>
</feature>
<organism evidence="2 3">
    <name type="scientific">Ktedonosporobacter rubrisoli</name>
    <dbReference type="NCBI Taxonomy" id="2509675"/>
    <lineage>
        <taxon>Bacteria</taxon>
        <taxon>Bacillati</taxon>
        <taxon>Chloroflexota</taxon>
        <taxon>Ktedonobacteria</taxon>
        <taxon>Ktedonobacterales</taxon>
        <taxon>Ktedonosporobacteraceae</taxon>
        <taxon>Ktedonosporobacter</taxon>
    </lineage>
</organism>
<feature type="transmembrane region" description="Helical" evidence="1">
    <location>
        <begin position="32"/>
        <end position="51"/>
    </location>
</feature>
<protein>
    <submittedName>
        <fullName evidence="2">Uncharacterized protein</fullName>
    </submittedName>
</protein>
<keyword evidence="1" id="KW-1133">Transmembrane helix</keyword>
<gene>
    <name evidence="2" type="ORF">EPA93_11735</name>
</gene>
<keyword evidence="3" id="KW-1185">Reference proteome</keyword>
<sequence length="77" mass="8315">MAGNIYAFDGSALWLNLEVPDSERSDVRGRQLAWLLLVAPITLLLSCIFTLVSQQAWPWVLALVPALLGGAVGLLPL</sequence>
<reference evidence="2 3" key="1">
    <citation type="submission" date="2019-01" db="EMBL/GenBank/DDBJ databases">
        <title>Ktedonosporobacter rubrisoli SCAWS-G2.</title>
        <authorList>
            <person name="Huang Y."/>
            <person name="Yan B."/>
        </authorList>
    </citation>
    <scope>NUCLEOTIDE SEQUENCE [LARGE SCALE GENOMIC DNA]</scope>
    <source>
        <strain evidence="2 3">SCAWS-G2</strain>
    </source>
</reference>
<dbReference type="EMBL" id="CP035758">
    <property type="protein sequence ID" value="QBD76636.1"/>
    <property type="molecule type" value="Genomic_DNA"/>
</dbReference>
<dbReference type="KEGG" id="kbs:EPA93_11735"/>
<name>A0A4P6JPE6_KTERU</name>